<dbReference type="PANTHER" id="PTHR20898:SF0">
    <property type="entry name" value="DAEDALUS ON 3-RELATED"/>
    <property type="match status" value="1"/>
</dbReference>
<gene>
    <name evidence="1" type="ORF">DGUA_6G006352</name>
</gene>
<accession>A0A3B0K8J2</accession>
<dbReference type="Pfam" id="PF06477">
    <property type="entry name" value="DUF1091"/>
    <property type="match status" value="1"/>
</dbReference>
<protein>
    <submittedName>
        <fullName evidence="1">Uncharacterized protein</fullName>
    </submittedName>
</protein>
<evidence type="ECO:0000313" key="1">
    <source>
        <dbReference type="EMBL" id="SPP81341.1"/>
    </source>
</evidence>
<organism evidence="1 2">
    <name type="scientific">Drosophila guanche</name>
    <name type="common">Fruit fly</name>
    <dbReference type="NCBI Taxonomy" id="7266"/>
    <lineage>
        <taxon>Eukaryota</taxon>
        <taxon>Metazoa</taxon>
        <taxon>Ecdysozoa</taxon>
        <taxon>Arthropoda</taxon>
        <taxon>Hexapoda</taxon>
        <taxon>Insecta</taxon>
        <taxon>Pterygota</taxon>
        <taxon>Neoptera</taxon>
        <taxon>Endopterygota</taxon>
        <taxon>Diptera</taxon>
        <taxon>Brachycera</taxon>
        <taxon>Muscomorpha</taxon>
        <taxon>Ephydroidea</taxon>
        <taxon>Drosophilidae</taxon>
        <taxon>Drosophila</taxon>
        <taxon>Sophophora</taxon>
    </lineage>
</organism>
<evidence type="ECO:0000313" key="2">
    <source>
        <dbReference type="Proteomes" id="UP000268350"/>
    </source>
</evidence>
<dbReference type="OrthoDB" id="7835509at2759"/>
<proteinExistence type="predicted"/>
<keyword evidence="2" id="KW-1185">Reference proteome</keyword>
<sequence>MRVNSGVWMLPFILADCVKQIYSGFEFTNIKCNSNDKKFFEFEYCYIKAVNRSYKYMSLKAVMHEKPFTDASANLQVLRRFKGYIPIPMNVTFNVCNFMEKKNNRNPMVKFFDMVIKSYSNVYHKCPYNHDILVEKVPTQFVNSHFTDVIPLPRGDYAFYSTWFTSGIKRGTLWVYGTLS</sequence>
<name>A0A3B0K8J2_DROGU</name>
<dbReference type="EMBL" id="OUUW01000005">
    <property type="protein sequence ID" value="SPP81341.1"/>
    <property type="molecule type" value="Genomic_DNA"/>
</dbReference>
<dbReference type="AlphaFoldDB" id="A0A3B0K8J2"/>
<dbReference type="SMART" id="SM00697">
    <property type="entry name" value="DM8"/>
    <property type="match status" value="1"/>
</dbReference>
<dbReference type="Proteomes" id="UP000268350">
    <property type="component" value="Unassembled WGS sequence"/>
</dbReference>
<dbReference type="OMA" id="DYAFYST"/>
<reference evidence="2" key="1">
    <citation type="submission" date="2018-01" db="EMBL/GenBank/DDBJ databases">
        <authorList>
            <person name="Alioto T."/>
            <person name="Alioto T."/>
        </authorList>
    </citation>
    <scope>NUCLEOTIDE SEQUENCE [LARGE SCALE GENOMIC DNA]</scope>
</reference>
<dbReference type="PANTHER" id="PTHR20898">
    <property type="entry name" value="DAEDALUS ON 3-RELATED-RELATED"/>
    <property type="match status" value="1"/>
</dbReference>
<dbReference type="InterPro" id="IPR010512">
    <property type="entry name" value="DUF1091"/>
</dbReference>